<sequence>MMDLPLEGITVLEFSQYLSGPSAGLRLADLGARVIKIERPEEGEAGRKLSIKNLWVDDSSLLFHTINRNKESFAADLKNPDDLALVKKLMTKADVLIHNFRPGVMQKMGLDYASVQQLNPRLVYAEITGYGTRGPWKEKPGQDLLLQSITGLAFTTGNRANGPVPFGIAIADILCGSQLVQGILGGLIRRQKRGVGALVEISLMESLLDFQFELLTTYYNSHQQPKRSDTNSGHTLLGAPYGVYKTADGFLALAMMDLPALAETIACEGLSAFCNEQAFAERDRIKSILSGHLLQQPTQYWLSRLQQRGLWAMEVFDWAQMTSHESYRALQMEQPLKAEGKKIITTRCPIRFNGARLFSDRPAPKVGEHTEKLIQEMNKLEQVKI</sequence>
<dbReference type="EMBL" id="CP107006">
    <property type="protein sequence ID" value="UYQ95562.1"/>
    <property type="molecule type" value="Genomic_DNA"/>
</dbReference>
<protein>
    <submittedName>
        <fullName evidence="2">CoA transferase</fullName>
    </submittedName>
</protein>
<dbReference type="PANTHER" id="PTHR48207:SF4">
    <property type="entry name" value="BLL6097 PROTEIN"/>
    <property type="match status" value="1"/>
</dbReference>
<organism evidence="2 3">
    <name type="scientific">Chitinophaga horti</name>
    <dbReference type="NCBI Taxonomy" id="2920382"/>
    <lineage>
        <taxon>Bacteria</taxon>
        <taxon>Pseudomonadati</taxon>
        <taxon>Bacteroidota</taxon>
        <taxon>Chitinophagia</taxon>
        <taxon>Chitinophagales</taxon>
        <taxon>Chitinophagaceae</taxon>
        <taxon>Chitinophaga</taxon>
    </lineage>
</organism>
<keyword evidence="1 2" id="KW-0808">Transferase</keyword>
<dbReference type="InterPro" id="IPR050483">
    <property type="entry name" value="CoA-transferase_III_domain"/>
</dbReference>
<dbReference type="InterPro" id="IPR023606">
    <property type="entry name" value="CoA-Trfase_III_dom_1_sf"/>
</dbReference>
<dbReference type="Gene3D" id="3.30.1540.10">
    <property type="entry name" value="formyl-coa transferase, domain 3"/>
    <property type="match status" value="1"/>
</dbReference>
<keyword evidence="3" id="KW-1185">Reference proteome</keyword>
<accession>A0ABY6J7I7</accession>
<dbReference type="Proteomes" id="UP001162741">
    <property type="component" value="Chromosome"/>
</dbReference>
<dbReference type="InterPro" id="IPR003673">
    <property type="entry name" value="CoA-Trfase_fam_III"/>
</dbReference>
<dbReference type="Pfam" id="PF02515">
    <property type="entry name" value="CoA_transf_3"/>
    <property type="match status" value="1"/>
</dbReference>
<dbReference type="SUPFAM" id="SSF89796">
    <property type="entry name" value="CoA-transferase family III (CaiB/BaiF)"/>
    <property type="match status" value="1"/>
</dbReference>
<evidence type="ECO:0000313" key="2">
    <source>
        <dbReference type="EMBL" id="UYQ95562.1"/>
    </source>
</evidence>
<proteinExistence type="predicted"/>
<dbReference type="GO" id="GO:0016740">
    <property type="term" value="F:transferase activity"/>
    <property type="evidence" value="ECO:0007669"/>
    <property type="project" value="UniProtKB-KW"/>
</dbReference>
<evidence type="ECO:0000256" key="1">
    <source>
        <dbReference type="ARBA" id="ARBA00022679"/>
    </source>
</evidence>
<evidence type="ECO:0000313" key="3">
    <source>
        <dbReference type="Proteomes" id="UP001162741"/>
    </source>
</evidence>
<gene>
    <name evidence="2" type="ORF">MKQ68_10660</name>
</gene>
<dbReference type="RefSeq" id="WP_264283283.1">
    <property type="nucleotide sequence ID" value="NZ_CP107006.1"/>
</dbReference>
<name>A0ABY6J7I7_9BACT</name>
<dbReference type="Gene3D" id="3.40.50.10540">
    <property type="entry name" value="Crotonobetainyl-coa:carnitine coa-transferase, domain 1"/>
    <property type="match status" value="1"/>
</dbReference>
<reference evidence="2" key="1">
    <citation type="submission" date="2022-10" db="EMBL/GenBank/DDBJ databases">
        <title>Chitinophaga sp. nov., isolated from soil.</title>
        <authorList>
            <person name="Jeon C.O."/>
        </authorList>
    </citation>
    <scope>NUCLEOTIDE SEQUENCE</scope>
    <source>
        <strain evidence="2">R8</strain>
    </source>
</reference>
<dbReference type="InterPro" id="IPR044855">
    <property type="entry name" value="CoA-Trfase_III_dom3_sf"/>
</dbReference>
<dbReference type="PANTHER" id="PTHR48207">
    <property type="entry name" value="SUCCINATE--HYDROXYMETHYLGLUTARATE COA-TRANSFERASE"/>
    <property type="match status" value="1"/>
</dbReference>